<dbReference type="RefSeq" id="WP_166205801.1">
    <property type="nucleotide sequence ID" value="NZ_CP088285.1"/>
</dbReference>
<evidence type="ECO:0000259" key="2">
    <source>
        <dbReference type="PROSITE" id="PS50943"/>
    </source>
</evidence>
<dbReference type="EMBL" id="JAAOLE020000001">
    <property type="protein sequence ID" value="NVI46482.1"/>
    <property type="molecule type" value="Genomic_DNA"/>
</dbReference>
<name>A0A974A399_9BRAD</name>
<dbReference type="PROSITE" id="PS50943">
    <property type="entry name" value="HTH_CROC1"/>
    <property type="match status" value="1"/>
</dbReference>
<dbReference type="InterPro" id="IPR001387">
    <property type="entry name" value="Cro/C1-type_HTH"/>
</dbReference>
<dbReference type="AlphaFoldDB" id="A0A974A399"/>
<sequence length="222" mass="24988">MIADGRRRTGSSRLKNPPPENSIRYYRQRKGLTLKEVATLLGTTHQTIQRLEELNQVLTPDWAMRIGSVLGGIPGALIAYSDDEDAYPWAARPIPVMGVIDERRQIELQQEPLYRVGLTNRPTGTVAIEVRDRTMLLDGWLLLYDDTQAEPITDDIIALQANNERFVCRLTDGTVWVRRIVPAANGLHHLETDHAPPIYDAHVKSVALVLGFERPGQDLPPR</sequence>
<comment type="caution">
    <text evidence="3">The sequence shown here is derived from an EMBL/GenBank/DDBJ whole genome shotgun (WGS) entry which is preliminary data.</text>
</comment>
<evidence type="ECO:0000256" key="1">
    <source>
        <dbReference type="SAM" id="MobiDB-lite"/>
    </source>
</evidence>
<feature type="domain" description="HTH cro/C1-type" evidence="2">
    <location>
        <begin position="23"/>
        <end position="77"/>
    </location>
</feature>
<protein>
    <submittedName>
        <fullName evidence="3">Helix-turn-helix transcriptional regulator</fullName>
    </submittedName>
</protein>
<organism evidence="3">
    <name type="scientific">Bradyrhizobium septentrionale</name>
    <dbReference type="NCBI Taxonomy" id="1404411"/>
    <lineage>
        <taxon>Bacteria</taxon>
        <taxon>Pseudomonadati</taxon>
        <taxon>Pseudomonadota</taxon>
        <taxon>Alphaproteobacteria</taxon>
        <taxon>Hyphomicrobiales</taxon>
        <taxon>Nitrobacteraceae</taxon>
        <taxon>Bradyrhizobium</taxon>
    </lineage>
</organism>
<proteinExistence type="predicted"/>
<dbReference type="InterPro" id="IPR010982">
    <property type="entry name" value="Lambda_DNA-bd_dom_sf"/>
</dbReference>
<dbReference type="CDD" id="cd00093">
    <property type="entry name" value="HTH_XRE"/>
    <property type="match status" value="1"/>
</dbReference>
<reference evidence="3" key="1">
    <citation type="submission" date="2020-06" db="EMBL/GenBank/DDBJ databases">
        <title>Whole Genome Sequence of Bradyrhizobium sp. Strain 1S1.</title>
        <authorList>
            <person name="Bromfield E.S.P."/>
            <person name="Cloutier S."/>
        </authorList>
    </citation>
    <scope>NUCLEOTIDE SEQUENCE [LARGE SCALE GENOMIC DNA]</scope>
    <source>
        <strain evidence="3">1S1</strain>
    </source>
</reference>
<accession>A0A974A399</accession>
<dbReference type="Pfam" id="PF01381">
    <property type="entry name" value="HTH_3"/>
    <property type="match status" value="1"/>
</dbReference>
<gene>
    <name evidence="3" type="ORF">HAP48_026685</name>
</gene>
<feature type="region of interest" description="Disordered" evidence="1">
    <location>
        <begin position="1"/>
        <end position="22"/>
    </location>
</feature>
<evidence type="ECO:0000313" key="3">
    <source>
        <dbReference type="EMBL" id="NVI46482.1"/>
    </source>
</evidence>
<dbReference type="SMART" id="SM00530">
    <property type="entry name" value="HTH_XRE"/>
    <property type="match status" value="1"/>
</dbReference>
<dbReference type="SUPFAM" id="SSF47413">
    <property type="entry name" value="lambda repressor-like DNA-binding domains"/>
    <property type="match status" value="1"/>
</dbReference>
<dbReference type="Gene3D" id="1.10.260.40">
    <property type="entry name" value="lambda repressor-like DNA-binding domains"/>
    <property type="match status" value="1"/>
</dbReference>
<dbReference type="GO" id="GO:0003677">
    <property type="term" value="F:DNA binding"/>
    <property type="evidence" value="ECO:0007669"/>
    <property type="project" value="InterPro"/>
</dbReference>